<dbReference type="OrthoDB" id="9799173at2"/>
<dbReference type="Pfam" id="PF13274">
    <property type="entry name" value="SocA_Panacea"/>
    <property type="match status" value="1"/>
</dbReference>
<protein>
    <submittedName>
        <fullName evidence="2">Uncharacterized phage-associated protein</fullName>
    </submittedName>
</protein>
<dbReference type="RefSeq" id="WP_126416037.1">
    <property type="nucleotide sequence ID" value="NZ_LR134476.1"/>
</dbReference>
<organism evidence="2 3">
    <name type="scientific">Trueperella bialowiezensis</name>
    <dbReference type="NCBI Taxonomy" id="312285"/>
    <lineage>
        <taxon>Bacteria</taxon>
        <taxon>Bacillati</taxon>
        <taxon>Actinomycetota</taxon>
        <taxon>Actinomycetes</taxon>
        <taxon>Actinomycetales</taxon>
        <taxon>Actinomycetaceae</taxon>
        <taxon>Trueperella</taxon>
    </lineage>
</organism>
<dbReference type="Proteomes" id="UP000269542">
    <property type="component" value="Chromosome"/>
</dbReference>
<dbReference type="EMBL" id="LR134476">
    <property type="protein sequence ID" value="VEI12868.1"/>
    <property type="molecule type" value="Genomic_DNA"/>
</dbReference>
<dbReference type="InterPro" id="IPR025272">
    <property type="entry name" value="SocA_Panacea"/>
</dbReference>
<dbReference type="KEGG" id="tbw:NCTC13354_00562"/>
<evidence type="ECO:0000313" key="3">
    <source>
        <dbReference type="Proteomes" id="UP000269542"/>
    </source>
</evidence>
<feature type="domain" description="Antitoxin SocA-like Panacea" evidence="1">
    <location>
        <begin position="24"/>
        <end position="123"/>
    </location>
</feature>
<reference evidence="2 3" key="1">
    <citation type="submission" date="2018-12" db="EMBL/GenBank/DDBJ databases">
        <authorList>
            <consortium name="Pathogen Informatics"/>
        </authorList>
    </citation>
    <scope>NUCLEOTIDE SEQUENCE [LARGE SCALE GENOMIC DNA]</scope>
    <source>
        <strain evidence="2 3">NCTC13354</strain>
    </source>
</reference>
<sequence length="196" mass="22227">MITVFDIASEFLDRAGGKVNAVKLQKLCFYAYGWFAHLTGEPLFGERFYAMQYGPVVGELLSAHAGKKEVDASMMQTQLEERDVDRESMTGYVTAILDEVWDFYGSMDSFELAEYSRGEAIWQSSWESRPDDSKRCDLTQSELVSYFLQRAPKEGEAPGMPAPRRVTVPEELLRDAERQEAVHQPFVDAIRALHAV</sequence>
<evidence type="ECO:0000259" key="1">
    <source>
        <dbReference type="Pfam" id="PF13274"/>
    </source>
</evidence>
<evidence type="ECO:0000313" key="2">
    <source>
        <dbReference type="EMBL" id="VEI12868.1"/>
    </source>
</evidence>
<dbReference type="AlphaFoldDB" id="A0A448PD68"/>
<keyword evidence="3" id="KW-1185">Reference proteome</keyword>
<name>A0A448PD68_9ACTO</name>
<gene>
    <name evidence="2" type="ORF">NCTC13354_00562</name>
</gene>
<accession>A0A448PD68</accession>
<proteinExistence type="predicted"/>